<dbReference type="GO" id="GO:0006749">
    <property type="term" value="P:glutathione metabolic process"/>
    <property type="evidence" value="ECO:0007669"/>
    <property type="project" value="TreeGrafter"/>
</dbReference>
<dbReference type="GO" id="GO:0005829">
    <property type="term" value="C:cytosol"/>
    <property type="evidence" value="ECO:0007669"/>
    <property type="project" value="TreeGrafter"/>
</dbReference>
<evidence type="ECO:0000313" key="2">
    <source>
        <dbReference type="EMBL" id="NGW66339.1"/>
    </source>
</evidence>
<evidence type="ECO:0000313" key="3">
    <source>
        <dbReference type="Proteomes" id="UP000473113"/>
    </source>
</evidence>
<dbReference type="PANTHER" id="PTHR11365">
    <property type="entry name" value="5-OXOPROLINASE RELATED"/>
    <property type="match status" value="1"/>
</dbReference>
<organism evidence="2 3">
    <name type="scientific">Staphylococcus aureus</name>
    <dbReference type="NCBI Taxonomy" id="1280"/>
    <lineage>
        <taxon>Bacteria</taxon>
        <taxon>Bacillati</taxon>
        <taxon>Bacillota</taxon>
        <taxon>Bacilli</taxon>
        <taxon>Bacillales</taxon>
        <taxon>Staphylococcaceae</taxon>
        <taxon>Staphylococcus</taxon>
    </lineage>
</organism>
<dbReference type="PANTHER" id="PTHR11365:SF23">
    <property type="entry name" value="HYPOTHETICAL 5-OXOPROLINASE (EUROFUNG)-RELATED"/>
    <property type="match status" value="1"/>
</dbReference>
<dbReference type="Pfam" id="PF01968">
    <property type="entry name" value="Hydantoinase_A"/>
    <property type="match status" value="1"/>
</dbReference>
<evidence type="ECO:0000259" key="1">
    <source>
        <dbReference type="Pfam" id="PF01968"/>
    </source>
</evidence>
<name>A0A6M1XNT2_STAAU</name>
<proteinExistence type="predicted"/>
<dbReference type="Proteomes" id="UP000473113">
    <property type="component" value="Unassembled WGS sequence"/>
</dbReference>
<accession>A0A6M1XNT2</accession>
<comment type="caution">
    <text evidence="2">The sequence shown here is derived from an EMBL/GenBank/DDBJ whole genome shotgun (WGS) entry which is preliminary data.</text>
</comment>
<dbReference type="GO" id="GO:0017168">
    <property type="term" value="F:5-oxoprolinase (ATP-hydrolyzing) activity"/>
    <property type="evidence" value="ECO:0007669"/>
    <property type="project" value="TreeGrafter"/>
</dbReference>
<gene>
    <name evidence="2" type="ORF">G6Y24_02330</name>
</gene>
<feature type="domain" description="Hydantoinase A/oxoprolinase" evidence="1">
    <location>
        <begin position="3"/>
        <end position="102"/>
    </location>
</feature>
<feature type="non-terminal residue" evidence="2">
    <location>
        <position position="102"/>
    </location>
</feature>
<protein>
    <submittedName>
        <fullName evidence="2">Hydantoinase/oxoprolinase family protein</fullName>
    </submittedName>
</protein>
<feature type="non-terminal residue" evidence="2">
    <location>
        <position position="1"/>
    </location>
</feature>
<dbReference type="EMBL" id="JAALTR010000050">
    <property type="protein sequence ID" value="NGW66339.1"/>
    <property type="molecule type" value="Genomic_DNA"/>
</dbReference>
<reference evidence="2 3" key="1">
    <citation type="submission" date="2020-02" db="EMBL/GenBank/DDBJ databases">
        <title>Detection of Heterogeneous Vancomycin Intermediate Resistance in Methicillin Resistant Staphylococcus aureus Isolates from Latin-America.</title>
        <authorList>
            <person name="Castro-Cardozo B."/>
            <person name="Berrio M."/>
            <person name="Vargas M.L."/>
            <person name="Carvajal L.P."/>
            <person name="Millan L.V."/>
            <person name="Rios R."/>
            <person name="Hernandez A."/>
            <person name="Rincon S.L."/>
            <person name="Cubides P."/>
            <person name="Forero E."/>
            <person name="Dinh A."/>
            <person name="Seas C."/>
            <person name="Munita J.M."/>
            <person name="Arias C.A."/>
            <person name="Reyes J."/>
            <person name="Diaz L."/>
        </authorList>
    </citation>
    <scope>NUCLEOTIDE SEQUENCE [LARGE SCALE GENOMIC DNA]</scope>
    <source>
        <strain evidence="2 3">UG255</strain>
    </source>
</reference>
<dbReference type="InterPro" id="IPR045079">
    <property type="entry name" value="Oxoprolinase-like"/>
</dbReference>
<dbReference type="AlphaFoldDB" id="A0A6M1XNT2"/>
<sequence length="102" mass="10773">MLDTATSTEDSVREAGVNVSLMIMRGDGGVMEINEMKKRPVLTMLSGPAASVMGSLMYLRASNGVYFEVGGTTTNIGVIKNGRPAIDYSIVGGHPTYISSLD</sequence>
<dbReference type="InterPro" id="IPR002821">
    <property type="entry name" value="Hydantoinase_A"/>
</dbReference>